<sequence>MRSFIRLDILADDESVASSGGEDVSEDQLLSDEESSHASDSDDDPLDDGELDFDLFADIVAELDATPQAVSTAPVLEPPDSLNRQDDDDSQLLPENTGDTGEEHESLLPFEDEELLPFQDEDDDLLPSPGLLQGHDKAAGPAPQPEAQSPGAALGDPVGESQQSVDAGPDVDGEDDPSQGGDTPQAKGADPAVDRSTEANGEPPPQRSQPLDVALPPQPSSPSSSRSSLTPAPTSPARGSPTSSARGSPSLSPAPPSPKTATSGTLPVVAPTANGDPQEARDASPAPGALAEADSTTNPPENAQAVDFDDGLPDTEPVTTDLEPAAEVEPVTDTVQPPTPQHAPRRPGRQNQRAFLNRSYKRAEELTAFGPDSEEDELQEAPEVSKHASTTRRITGPRPSIQRRPRTPEPAPPSVSSLRVKPSPRSPDLLLPYNPRKSLPVSPLKQARPASTSHRASSHHAASTRQPQSSSRAPASHRASSSHRAPSPPPRRAVSPLAERDLPADIPPPQIPRLSDSLMVDWDGKPLETDESYVLPADYDPNPSRLHGQVNGRGFRYARKSGKRRWTGAEELTLYRTLQKVPMSETYPLRVVWYLHGEWGVHSRVLSEFNPQHMKDKMRTIINRRINQRLPIEGRARAFLPASDPRRDDFDAEMEQYNELMADMQYQEELEAVKEEEISEEEDDEDEGGDVEEGGDRYSDNQDDGQNDIGVYGDELDSDASDEAYLDALVATDSEQEEPPRRVQPTWAVDRSPPRRRRQLTVEIPVKRRLPGPPAPVPRVSPPGPSRRAARGPRSAPAPPPPPPPPLSDSEPEADIDHTVLAVATDSQSIGRASTEPAEASEDEDVLPEASDDEDEYFSLPTLSPLPRTRALPSSTPPAAIPVRLPRQPTRSSSRSASPPARRETRSRGGTDAGRVLRSTDRALRSTDHNVQPRSRHSNGKRRSLRPSDANVRYREASDGASDDEGGVVLKSSQASQDEVPLKRGRGRPRGSKTRRPVEDVVIVEEDSDGAARRTTRARARASGVGAGTGGEVVAVSVESDSEPVTVEPSDSDPPFVADEDDSDSDSSIPLSAARAGKLSTAEAEAEAEPPATADSDDDVPLARIRKRKAALFLPGPDSDDEEEGRRAVLRRKVMGL</sequence>
<dbReference type="GeneID" id="95983830"/>
<feature type="compositionally biased region" description="Acidic residues" evidence="1">
    <location>
        <begin position="714"/>
        <end position="725"/>
    </location>
</feature>
<feature type="compositionally biased region" description="Basic residues" evidence="1">
    <location>
        <begin position="934"/>
        <end position="945"/>
    </location>
</feature>
<feature type="compositionally biased region" description="Pro residues" evidence="1">
    <location>
        <begin position="796"/>
        <end position="807"/>
    </location>
</feature>
<feature type="compositionally biased region" description="Acidic residues" evidence="1">
    <location>
        <begin position="839"/>
        <end position="857"/>
    </location>
</feature>
<feature type="compositionally biased region" description="Low complexity" evidence="1">
    <location>
        <begin position="447"/>
        <end position="485"/>
    </location>
</feature>
<feature type="region of interest" description="Disordered" evidence="1">
    <location>
        <begin position="11"/>
        <end position="50"/>
    </location>
</feature>
<feature type="compositionally biased region" description="Basic residues" evidence="1">
    <location>
        <begin position="983"/>
        <end position="995"/>
    </location>
</feature>
<gene>
    <name evidence="2" type="ORF">Q8F55_002787</name>
</gene>
<feature type="compositionally biased region" description="Acidic residues" evidence="1">
    <location>
        <begin position="23"/>
        <end position="33"/>
    </location>
</feature>
<dbReference type="Proteomes" id="UP001565368">
    <property type="component" value="Unassembled WGS sequence"/>
</dbReference>
<protein>
    <recommendedName>
        <fullName evidence="4">Transcription factor TFIIIB component B'' Myb domain-containing protein</fullName>
    </recommendedName>
</protein>
<evidence type="ECO:0000313" key="2">
    <source>
        <dbReference type="EMBL" id="KAL1411820.1"/>
    </source>
</evidence>
<organism evidence="2 3">
    <name type="scientific">Vanrija albida</name>
    <dbReference type="NCBI Taxonomy" id="181172"/>
    <lineage>
        <taxon>Eukaryota</taxon>
        <taxon>Fungi</taxon>
        <taxon>Dikarya</taxon>
        <taxon>Basidiomycota</taxon>
        <taxon>Agaricomycotina</taxon>
        <taxon>Tremellomycetes</taxon>
        <taxon>Trichosporonales</taxon>
        <taxon>Trichosporonaceae</taxon>
        <taxon>Vanrija</taxon>
    </lineage>
</organism>
<feature type="compositionally biased region" description="Low complexity" evidence="1">
    <location>
        <begin position="221"/>
        <end position="251"/>
    </location>
</feature>
<feature type="compositionally biased region" description="Acidic residues" evidence="1">
    <location>
        <begin position="677"/>
        <end position="693"/>
    </location>
</feature>
<evidence type="ECO:0000313" key="3">
    <source>
        <dbReference type="Proteomes" id="UP001565368"/>
    </source>
</evidence>
<comment type="caution">
    <text evidence="2">The sequence shown here is derived from an EMBL/GenBank/DDBJ whole genome shotgun (WGS) entry which is preliminary data.</text>
</comment>
<feature type="compositionally biased region" description="Acidic residues" evidence="1">
    <location>
        <begin position="110"/>
        <end position="125"/>
    </location>
</feature>
<feature type="compositionally biased region" description="Basic and acidic residues" evidence="1">
    <location>
        <begin position="918"/>
        <end position="928"/>
    </location>
</feature>
<dbReference type="EMBL" id="JBBXJM010000002">
    <property type="protein sequence ID" value="KAL1411820.1"/>
    <property type="molecule type" value="Genomic_DNA"/>
</dbReference>
<keyword evidence="3" id="KW-1185">Reference proteome</keyword>
<accession>A0ABR3QAT7</accession>
<feature type="region of interest" description="Disordered" evidence="1">
    <location>
        <begin position="67"/>
        <end position="512"/>
    </location>
</feature>
<proteinExistence type="predicted"/>
<feature type="compositionally biased region" description="Pro residues" evidence="1">
    <location>
        <begin position="771"/>
        <end position="785"/>
    </location>
</feature>
<name>A0ABR3QAT7_9TREE</name>
<feature type="compositionally biased region" description="Low complexity" evidence="1">
    <location>
        <begin position="327"/>
        <end position="336"/>
    </location>
</feature>
<feature type="region of interest" description="Disordered" evidence="1">
    <location>
        <begin position="674"/>
        <end position="1101"/>
    </location>
</feature>
<feature type="compositionally biased region" description="Low complexity" evidence="1">
    <location>
        <begin position="884"/>
        <end position="900"/>
    </location>
</feature>
<dbReference type="RefSeq" id="XP_069211764.1">
    <property type="nucleotide sequence ID" value="XM_069351378.1"/>
</dbReference>
<feature type="compositionally biased region" description="Acidic residues" evidence="1">
    <location>
        <begin position="41"/>
        <end position="50"/>
    </location>
</feature>
<evidence type="ECO:0000256" key="1">
    <source>
        <dbReference type="SAM" id="MobiDB-lite"/>
    </source>
</evidence>
<reference evidence="2 3" key="1">
    <citation type="submission" date="2023-08" db="EMBL/GenBank/DDBJ databases">
        <title>Annotated Genome Sequence of Vanrija albida AlHP1.</title>
        <authorList>
            <person name="Herzog R."/>
        </authorList>
    </citation>
    <scope>NUCLEOTIDE SEQUENCE [LARGE SCALE GENOMIC DNA]</scope>
    <source>
        <strain evidence="2 3">AlHP1</strain>
    </source>
</reference>
<evidence type="ECO:0008006" key="4">
    <source>
        <dbReference type="Google" id="ProtNLM"/>
    </source>
</evidence>